<dbReference type="AlphaFoldDB" id="A0A7C0XCU1"/>
<name>A0A7C0XCU1_UNCW3</name>
<proteinExistence type="inferred from homology"/>
<dbReference type="NCBIfam" id="TIGR00547">
    <property type="entry name" value="lolA"/>
    <property type="match status" value="1"/>
</dbReference>
<sequence length="197" mass="22733">MNIPILLALIALSPQKSIIDRLSALKTFKADFYELITYNTGAVSDTWRGKIYFKNPDKLRLEVKQPDKQLIISDGKEVWLYFKKKNEAYKRDVTTLVKEVSPSYIFMDTTKCTVELDTLTETNALFTLKPKNPKGALVIVEGIQMSVSLEDTLPDRVVIRDKEGNSFDFHFTKRKANKKLKDKLFQFKPPKNCKVYD</sequence>
<dbReference type="Pfam" id="PF03548">
    <property type="entry name" value="LolA"/>
    <property type="match status" value="1"/>
</dbReference>
<evidence type="ECO:0000256" key="8">
    <source>
        <dbReference type="ARBA" id="ARBA00023186"/>
    </source>
</evidence>
<dbReference type="Proteomes" id="UP000885931">
    <property type="component" value="Unassembled WGS sequence"/>
</dbReference>
<accession>A0A7C0XCU1</accession>
<evidence type="ECO:0000256" key="6">
    <source>
        <dbReference type="ARBA" id="ARBA00022764"/>
    </source>
</evidence>
<comment type="subcellular location">
    <subcellularLocation>
        <location evidence="1">Periplasm</location>
    </subcellularLocation>
</comment>
<dbReference type="InterPro" id="IPR018323">
    <property type="entry name" value="OM_lipoprot_carrier_LolA_Pbac"/>
</dbReference>
<keyword evidence="9" id="KW-0449">Lipoprotein</keyword>
<evidence type="ECO:0000256" key="4">
    <source>
        <dbReference type="ARBA" id="ARBA00014035"/>
    </source>
</evidence>
<comment type="similarity">
    <text evidence="2">Belongs to the LolA family.</text>
</comment>
<organism evidence="9">
    <name type="scientific">candidate division WOR-3 bacterium</name>
    <dbReference type="NCBI Taxonomy" id="2052148"/>
    <lineage>
        <taxon>Bacteria</taxon>
        <taxon>Bacteria division WOR-3</taxon>
    </lineage>
</organism>
<dbReference type="PANTHER" id="PTHR35869">
    <property type="entry name" value="OUTER-MEMBRANE LIPOPROTEIN CARRIER PROTEIN"/>
    <property type="match status" value="1"/>
</dbReference>
<dbReference type="EMBL" id="DRBW01000102">
    <property type="protein sequence ID" value="HDM90098.1"/>
    <property type="molecule type" value="Genomic_DNA"/>
</dbReference>
<gene>
    <name evidence="9" type="primary">lolA</name>
    <name evidence="9" type="ORF">ENG67_02690</name>
</gene>
<dbReference type="CDD" id="cd16325">
    <property type="entry name" value="LolA"/>
    <property type="match status" value="1"/>
</dbReference>
<evidence type="ECO:0000256" key="5">
    <source>
        <dbReference type="ARBA" id="ARBA00022448"/>
    </source>
</evidence>
<dbReference type="SUPFAM" id="SSF89392">
    <property type="entry name" value="Prokaryotic lipoproteins and lipoprotein localization factors"/>
    <property type="match status" value="1"/>
</dbReference>
<dbReference type="InterPro" id="IPR004564">
    <property type="entry name" value="OM_lipoprot_carrier_LolA-like"/>
</dbReference>
<dbReference type="Gene3D" id="2.50.20.10">
    <property type="entry name" value="Lipoprotein localisation LolA/LolB/LppX"/>
    <property type="match status" value="1"/>
</dbReference>
<dbReference type="PANTHER" id="PTHR35869:SF1">
    <property type="entry name" value="OUTER-MEMBRANE LIPOPROTEIN CARRIER PROTEIN"/>
    <property type="match status" value="1"/>
</dbReference>
<evidence type="ECO:0000256" key="7">
    <source>
        <dbReference type="ARBA" id="ARBA00022927"/>
    </source>
</evidence>
<reference evidence="9" key="1">
    <citation type="journal article" date="2020" name="mSystems">
        <title>Genome- and Community-Level Interaction Insights into Carbon Utilization and Element Cycling Functions of Hydrothermarchaeota in Hydrothermal Sediment.</title>
        <authorList>
            <person name="Zhou Z."/>
            <person name="Liu Y."/>
            <person name="Xu W."/>
            <person name="Pan J."/>
            <person name="Luo Z.H."/>
            <person name="Li M."/>
        </authorList>
    </citation>
    <scope>NUCLEOTIDE SEQUENCE [LARGE SCALE GENOMIC DNA]</scope>
    <source>
        <strain evidence="9">HyVt-237</strain>
    </source>
</reference>
<comment type="caution">
    <text evidence="9">The sequence shown here is derived from an EMBL/GenBank/DDBJ whole genome shotgun (WGS) entry which is preliminary data.</text>
</comment>
<keyword evidence="6" id="KW-0574">Periplasm</keyword>
<evidence type="ECO:0000313" key="9">
    <source>
        <dbReference type="EMBL" id="HDM90098.1"/>
    </source>
</evidence>
<evidence type="ECO:0000256" key="2">
    <source>
        <dbReference type="ARBA" id="ARBA00007615"/>
    </source>
</evidence>
<dbReference type="InterPro" id="IPR029046">
    <property type="entry name" value="LolA/LolB/LppX"/>
</dbReference>
<dbReference type="GO" id="GO:0042597">
    <property type="term" value="C:periplasmic space"/>
    <property type="evidence" value="ECO:0007669"/>
    <property type="project" value="UniProtKB-SubCell"/>
</dbReference>
<protein>
    <recommendedName>
        <fullName evidence="4">Outer-membrane lipoprotein carrier protein</fullName>
    </recommendedName>
</protein>
<evidence type="ECO:0000256" key="1">
    <source>
        <dbReference type="ARBA" id="ARBA00004418"/>
    </source>
</evidence>
<comment type="subunit">
    <text evidence="3">Monomer.</text>
</comment>
<keyword evidence="7" id="KW-0653">Protein transport</keyword>
<dbReference type="GO" id="GO:0042953">
    <property type="term" value="P:lipoprotein transport"/>
    <property type="evidence" value="ECO:0007669"/>
    <property type="project" value="InterPro"/>
</dbReference>
<keyword evidence="5" id="KW-0813">Transport</keyword>
<evidence type="ECO:0000256" key="3">
    <source>
        <dbReference type="ARBA" id="ARBA00011245"/>
    </source>
</evidence>
<keyword evidence="8" id="KW-0143">Chaperone</keyword>